<protein>
    <submittedName>
        <fullName evidence="10">ATP-binding cassette domain-containing protein</fullName>
    </submittedName>
</protein>
<keyword evidence="8" id="KW-0472">Membrane</keyword>
<keyword evidence="1" id="KW-0813">Transport</keyword>
<feature type="domain" description="ABC transporter" evidence="9">
    <location>
        <begin position="6"/>
        <end position="102"/>
    </location>
</feature>
<evidence type="ECO:0000256" key="6">
    <source>
        <dbReference type="ARBA" id="ARBA00022840"/>
    </source>
</evidence>
<name>A0ABZ0ESM5_9BURK</name>
<dbReference type="GO" id="GO:0005524">
    <property type="term" value="F:ATP binding"/>
    <property type="evidence" value="ECO:0007669"/>
    <property type="project" value="UniProtKB-KW"/>
</dbReference>
<proteinExistence type="predicted"/>
<evidence type="ECO:0000256" key="2">
    <source>
        <dbReference type="ARBA" id="ARBA00022475"/>
    </source>
</evidence>
<keyword evidence="11" id="KW-1185">Reference proteome</keyword>
<keyword evidence="6 10" id="KW-0067">ATP-binding</keyword>
<dbReference type="Proteomes" id="UP001302652">
    <property type="component" value="Chromosome 1"/>
</dbReference>
<evidence type="ECO:0000256" key="4">
    <source>
        <dbReference type="ARBA" id="ARBA00022737"/>
    </source>
</evidence>
<dbReference type="PANTHER" id="PTHR43790">
    <property type="entry name" value="CARBOHYDRATE TRANSPORT ATP-BINDING PROTEIN MG119-RELATED"/>
    <property type="match status" value="1"/>
</dbReference>
<dbReference type="Gene3D" id="3.40.50.300">
    <property type="entry name" value="P-loop containing nucleotide triphosphate hydrolases"/>
    <property type="match status" value="1"/>
</dbReference>
<sequence length="134" mass="14803">MFDSPAQSREAGVAVVYQDLSLVESLSVGANLMLGREPRTRLRFVKNRQLMATVSAFLTSHDIPLDPRTPVGALPFAYRQMTEICKALMGDVRVLILDEPTSALSGGEKQILFDAISHGHGARRRRDLRHTSAE</sequence>
<reference evidence="10 11" key="1">
    <citation type="submission" date="2023-10" db="EMBL/GenBank/DDBJ databases">
        <title>Surface-active antibiotics is a multifunctional adaptation for post-fire microbes.</title>
        <authorList>
            <person name="Liu M.D."/>
            <person name="Du Y."/>
            <person name="Koupaei S.K."/>
            <person name="Kim N.R."/>
            <person name="Zhang W."/>
            <person name="Traxler M.F."/>
        </authorList>
    </citation>
    <scope>NUCLEOTIDE SEQUENCE [LARGE SCALE GENOMIC DNA]</scope>
    <source>
        <strain evidence="10 11">F3</strain>
    </source>
</reference>
<evidence type="ECO:0000256" key="7">
    <source>
        <dbReference type="ARBA" id="ARBA00022967"/>
    </source>
</evidence>
<keyword evidence="5" id="KW-0547">Nucleotide-binding</keyword>
<accession>A0ABZ0ESM5</accession>
<dbReference type="InterPro" id="IPR027417">
    <property type="entry name" value="P-loop_NTPase"/>
</dbReference>
<keyword evidence="3" id="KW-0762">Sugar transport</keyword>
<evidence type="ECO:0000259" key="9">
    <source>
        <dbReference type="Pfam" id="PF00005"/>
    </source>
</evidence>
<evidence type="ECO:0000313" key="10">
    <source>
        <dbReference type="EMBL" id="WOD20155.1"/>
    </source>
</evidence>
<evidence type="ECO:0000256" key="8">
    <source>
        <dbReference type="ARBA" id="ARBA00023136"/>
    </source>
</evidence>
<evidence type="ECO:0000313" key="11">
    <source>
        <dbReference type="Proteomes" id="UP001302652"/>
    </source>
</evidence>
<evidence type="ECO:0000256" key="5">
    <source>
        <dbReference type="ARBA" id="ARBA00022741"/>
    </source>
</evidence>
<dbReference type="InterPro" id="IPR003439">
    <property type="entry name" value="ABC_transporter-like_ATP-bd"/>
</dbReference>
<organism evidence="10 11">
    <name type="scientific">Paraburkholderia kirstenboschensis</name>
    <dbReference type="NCBI Taxonomy" id="1245436"/>
    <lineage>
        <taxon>Bacteria</taxon>
        <taxon>Pseudomonadati</taxon>
        <taxon>Pseudomonadota</taxon>
        <taxon>Betaproteobacteria</taxon>
        <taxon>Burkholderiales</taxon>
        <taxon>Burkholderiaceae</taxon>
        <taxon>Paraburkholderia</taxon>
    </lineage>
</organism>
<keyword evidence="2" id="KW-1003">Cell membrane</keyword>
<dbReference type="SUPFAM" id="SSF52540">
    <property type="entry name" value="P-loop containing nucleoside triphosphate hydrolases"/>
    <property type="match status" value="1"/>
</dbReference>
<dbReference type="Pfam" id="PF00005">
    <property type="entry name" value="ABC_tran"/>
    <property type="match status" value="1"/>
</dbReference>
<dbReference type="InterPro" id="IPR050107">
    <property type="entry name" value="ABC_carbohydrate_import_ATPase"/>
</dbReference>
<evidence type="ECO:0000256" key="1">
    <source>
        <dbReference type="ARBA" id="ARBA00022448"/>
    </source>
</evidence>
<gene>
    <name evidence="10" type="ORF">RW095_28585</name>
</gene>
<dbReference type="PANTHER" id="PTHR43790:SF3">
    <property type="entry name" value="D-ALLOSE IMPORT ATP-BINDING PROTEIN ALSA-RELATED"/>
    <property type="match status" value="1"/>
</dbReference>
<evidence type="ECO:0000256" key="3">
    <source>
        <dbReference type="ARBA" id="ARBA00022597"/>
    </source>
</evidence>
<dbReference type="EMBL" id="CP136513">
    <property type="protein sequence ID" value="WOD20155.1"/>
    <property type="molecule type" value="Genomic_DNA"/>
</dbReference>
<keyword evidence="4" id="KW-0677">Repeat</keyword>
<keyword evidence="7" id="KW-1278">Translocase</keyword>